<dbReference type="Gene3D" id="1.10.287.370">
    <property type="match status" value="1"/>
</dbReference>
<name>A0A6A5BZM2_NAEFO</name>
<gene>
    <name evidence="2" type="ORF">FDP41_010678</name>
</gene>
<feature type="coiled-coil region" evidence="1">
    <location>
        <begin position="20"/>
        <end position="57"/>
    </location>
</feature>
<protein>
    <submittedName>
        <fullName evidence="2">Uncharacterized protein</fullName>
    </submittedName>
</protein>
<keyword evidence="1" id="KW-0175">Coiled coil</keyword>
<dbReference type="AlphaFoldDB" id="A0A6A5BZM2"/>
<dbReference type="InterPro" id="IPR004127">
    <property type="entry name" value="Prefoldin_subunit_alpha"/>
</dbReference>
<dbReference type="RefSeq" id="XP_044568326.1">
    <property type="nucleotide sequence ID" value="XM_044701002.1"/>
</dbReference>
<feature type="coiled-coil region" evidence="1">
    <location>
        <begin position="100"/>
        <end position="127"/>
    </location>
</feature>
<dbReference type="CDD" id="cd23158">
    <property type="entry name" value="Prefoldin_UXT"/>
    <property type="match status" value="1"/>
</dbReference>
<keyword evidence="3" id="KW-1185">Reference proteome</keyword>
<evidence type="ECO:0000313" key="2">
    <source>
        <dbReference type="EMBL" id="KAF0983613.1"/>
    </source>
</evidence>
<organism evidence="2 3">
    <name type="scientific">Naegleria fowleri</name>
    <name type="common">Brain eating amoeba</name>
    <dbReference type="NCBI Taxonomy" id="5763"/>
    <lineage>
        <taxon>Eukaryota</taxon>
        <taxon>Discoba</taxon>
        <taxon>Heterolobosea</taxon>
        <taxon>Tetramitia</taxon>
        <taxon>Eutetramitia</taxon>
        <taxon>Vahlkampfiidae</taxon>
        <taxon>Naegleria</taxon>
    </lineage>
</organism>
<dbReference type="EMBL" id="VFQX01000006">
    <property type="protein sequence ID" value="KAF0983613.1"/>
    <property type="molecule type" value="Genomic_DNA"/>
</dbReference>
<reference evidence="2 3" key="1">
    <citation type="journal article" date="2019" name="Sci. Rep.">
        <title>Nanopore sequencing improves the draft genome of the human pathogenic amoeba Naegleria fowleri.</title>
        <authorList>
            <person name="Liechti N."/>
            <person name="Schurch N."/>
            <person name="Bruggmann R."/>
            <person name="Wittwer M."/>
        </authorList>
    </citation>
    <scope>NUCLEOTIDE SEQUENCE [LARGE SCALE GENOMIC DNA]</scope>
    <source>
        <strain evidence="2 3">ATCC 30894</strain>
    </source>
</reference>
<evidence type="ECO:0000256" key="1">
    <source>
        <dbReference type="SAM" id="Coils"/>
    </source>
</evidence>
<proteinExistence type="predicted"/>
<dbReference type="InterPro" id="IPR009053">
    <property type="entry name" value="Prefoldin"/>
</dbReference>
<dbReference type="OrthoDB" id="433124at2759"/>
<comment type="caution">
    <text evidence="2">The sequence shown here is derived from an EMBL/GenBank/DDBJ whole genome shotgun (WGS) entry which is preliminary data.</text>
</comment>
<dbReference type="Pfam" id="PF02996">
    <property type="entry name" value="Prefoldin"/>
    <property type="match status" value="1"/>
</dbReference>
<dbReference type="GeneID" id="68117893"/>
<accession>A0A6A5BZM2</accession>
<dbReference type="VEuPathDB" id="AmoebaDB:NF0082460"/>
<dbReference type="VEuPathDB" id="AmoebaDB:NfTy_014010"/>
<sequence length="138" mass="16134">MLQQQQSQLQTKPFYHQLISDTFEKRLKQVIEDRDALSEKYIKLQELSLQLKSIENKKEFHTLVDVGTNFYVQGHVTDTRTIYLDVGLGFFSEFSIPKAMKFVTQQMEQLNAMIEEKKQQALIIEQNIHLALTNNGLE</sequence>
<dbReference type="OMA" id="CNFFMEA"/>
<dbReference type="VEuPathDB" id="AmoebaDB:FDP41_010678"/>
<evidence type="ECO:0000313" key="3">
    <source>
        <dbReference type="Proteomes" id="UP000444721"/>
    </source>
</evidence>
<dbReference type="Proteomes" id="UP000444721">
    <property type="component" value="Unassembled WGS sequence"/>
</dbReference>
<dbReference type="SUPFAM" id="SSF46579">
    <property type="entry name" value="Prefoldin"/>
    <property type="match status" value="1"/>
</dbReference>